<feature type="signal peptide" evidence="1">
    <location>
        <begin position="1"/>
        <end position="32"/>
    </location>
</feature>
<dbReference type="Proteomes" id="UP000243657">
    <property type="component" value="Unassembled WGS sequence"/>
</dbReference>
<name>A0A261F3V7_9BIFI</name>
<reference evidence="2 3" key="1">
    <citation type="journal article" date="2017" name="BMC Genomics">
        <title>Comparative genomic and phylogenomic analyses of the Bifidobacteriaceae family.</title>
        <authorList>
            <person name="Lugli G.A."/>
            <person name="Milani C."/>
            <person name="Turroni F."/>
            <person name="Duranti S."/>
            <person name="Mancabelli L."/>
            <person name="Mangifesta M."/>
            <person name="Ferrario C."/>
            <person name="Modesto M."/>
            <person name="Mattarelli P."/>
            <person name="Jiri K."/>
            <person name="van Sinderen D."/>
            <person name="Ventura M."/>
        </authorList>
    </citation>
    <scope>NUCLEOTIDE SEQUENCE [LARGE SCALE GENOMIC DNA]</scope>
    <source>
        <strain evidence="2 3">DSM 24762</strain>
    </source>
</reference>
<comment type="caution">
    <text evidence="2">The sequence shown here is derived from an EMBL/GenBank/DDBJ whole genome shotgun (WGS) entry which is preliminary data.</text>
</comment>
<gene>
    <name evidence="2" type="ORF">ALMA_1171</name>
</gene>
<keyword evidence="3" id="KW-1185">Reference proteome</keyword>
<keyword evidence="1" id="KW-0732">Signal</keyword>
<organism evidence="2 3">
    <name type="scientific">Alloscardovia macacae</name>
    <dbReference type="NCBI Taxonomy" id="1160091"/>
    <lineage>
        <taxon>Bacteria</taxon>
        <taxon>Bacillati</taxon>
        <taxon>Actinomycetota</taxon>
        <taxon>Actinomycetes</taxon>
        <taxon>Bifidobacteriales</taxon>
        <taxon>Bifidobacteriaceae</taxon>
        <taxon>Alloscardovia</taxon>
    </lineage>
</organism>
<dbReference type="AlphaFoldDB" id="A0A261F3V7"/>
<feature type="chain" id="PRO_5011994754" evidence="1">
    <location>
        <begin position="33"/>
        <end position="176"/>
    </location>
</feature>
<proteinExistence type="predicted"/>
<evidence type="ECO:0000313" key="3">
    <source>
        <dbReference type="Proteomes" id="UP000243657"/>
    </source>
</evidence>
<accession>A0A261F3V7</accession>
<dbReference type="EMBL" id="MWWT01000008">
    <property type="protein sequence ID" value="OZG53606.1"/>
    <property type="molecule type" value="Genomic_DNA"/>
</dbReference>
<evidence type="ECO:0000313" key="2">
    <source>
        <dbReference type="EMBL" id="OZG53606.1"/>
    </source>
</evidence>
<evidence type="ECO:0000256" key="1">
    <source>
        <dbReference type="SAM" id="SignalP"/>
    </source>
</evidence>
<dbReference type="RefSeq" id="WP_148140274.1">
    <property type="nucleotide sequence ID" value="NZ_JBHLWS010000009.1"/>
</dbReference>
<protein>
    <submittedName>
        <fullName evidence="2">Uncharacterized protein</fullName>
    </submittedName>
</protein>
<sequence>MRYHMHKVLVSICAVLALMMGLAVYNPVSAVAAENSTNSRTMQELEKVNWSEVKRVFDAQMQSRGYLDEIQEVRDLHASLKQERGPKSLAAKAALKAALKTLKHIGKRSWDATINKLPLPVQVKRFLGYDILFRAINIGINLQGMGEDFLTKGLSMVGVPEWIAGPVVRAAFELLL</sequence>